<dbReference type="CDD" id="cd15670">
    <property type="entry name" value="ePHD_BRPF"/>
    <property type="match status" value="1"/>
</dbReference>
<proteinExistence type="predicted"/>
<dbReference type="AlphaFoldDB" id="A0A3P7L2I2"/>
<keyword evidence="4 7" id="KW-0863">Zinc-finger</keyword>
<dbReference type="InterPro" id="IPR013087">
    <property type="entry name" value="Znf_C2H2_type"/>
</dbReference>
<feature type="region of interest" description="Disordered" evidence="8">
    <location>
        <begin position="107"/>
        <end position="147"/>
    </location>
</feature>
<dbReference type="Proteomes" id="UP000281553">
    <property type="component" value="Unassembled WGS sequence"/>
</dbReference>
<dbReference type="InterPro" id="IPR013083">
    <property type="entry name" value="Znf_RING/FYVE/PHD"/>
</dbReference>
<keyword evidence="6" id="KW-0539">Nucleus</keyword>
<protein>
    <recommendedName>
        <fullName evidence="14">Peregrin</fullName>
    </recommendedName>
</protein>
<dbReference type="Gene3D" id="3.30.40.10">
    <property type="entry name" value="Zinc/RING finger domain, C3HC4 (zinc finger)"/>
    <property type="match status" value="2"/>
</dbReference>
<comment type="subcellular location">
    <subcellularLocation>
        <location evidence="1">Nucleus</location>
    </subcellularLocation>
</comment>
<dbReference type="PANTHER" id="PTHR13793:SF107">
    <property type="entry name" value="BROMODOMAIN-CONTAINING PROTEIN HOMOLOG"/>
    <property type="match status" value="1"/>
</dbReference>
<dbReference type="PROSITE" id="PS00028">
    <property type="entry name" value="ZINC_FINGER_C2H2_1"/>
    <property type="match status" value="1"/>
</dbReference>
<accession>A0A3P7L2I2</accession>
<keyword evidence="3" id="KW-0677">Repeat</keyword>
<evidence type="ECO:0000313" key="12">
    <source>
        <dbReference type="EMBL" id="VDN11535.1"/>
    </source>
</evidence>
<keyword evidence="13" id="KW-1185">Reference proteome</keyword>
<dbReference type="PROSITE" id="PS50157">
    <property type="entry name" value="ZINC_FINGER_C2H2_2"/>
    <property type="match status" value="1"/>
</dbReference>
<gene>
    <name evidence="12" type="ORF">DILT_LOCUS7366</name>
</gene>
<feature type="compositionally biased region" description="Polar residues" evidence="8">
    <location>
        <begin position="136"/>
        <end position="145"/>
    </location>
</feature>
<dbReference type="InterPro" id="IPR011011">
    <property type="entry name" value="Znf_FYVE_PHD"/>
</dbReference>
<keyword evidence="2" id="KW-0479">Metal-binding</keyword>
<dbReference type="OrthoDB" id="20839at2759"/>
<dbReference type="InterPro" id="IPR001965">
    <property type="entry name" value="Znf_PHD"/>
</dbReference>
<evidence type="ECO:0000259" key="10">
    <source>
        <dbReference type="PROSITE" id="PS50157"/>
    </source>
</evidence>
<dbReference type="FunFam" id="3.30.40.10:FF:000008">
    <property type="entry name" value="Bromodomain containing 1, isoform CRA_a"/>
    <property type="match status" value="1"/>
</dbReference>
<evidence type="ECO:0000256" key="5">
    <source>
        <dbReference type="ARBA" id="ARBA00022833"/>
    </source>
</evidence>
<dbReference type="SMART" id="SM00249">
    <property type="entry name" value="PHD"/>
    <property type="match status" value="2"/>
</dbReference>
<dbReference type="Pfam" id="PF10513">
    <property type="entry name" value="EPL1"/>
    <property type="match status" value="1"/>
</dbReference>
<dbReference type="InterPro" id="IPR019786">
    <property type="entry name" value="Zinc_finger_PHD-type_CS"/>
</dbReference>
<dbReference type="CDD" id="cd15572">
    <property type="entry name" value="PHD_BRPF"/>
    <property type="match status" value="1"/>
</dbReference>
<evidence type="ECO:0000256" key="8">
    <source>
        <dbReference type="SAM" id="MobiDB-lite"/>
    </source>
</evidence>
<feature type="domain" description="PHD-type" evidence="9">
    <location>
        <begin position="272"/>
        <end position="322"/>
    </location>
</feature>
<dbReference type="Pfam" id="PF13832">
    <property type="entry name" value="zf-HC5HC2H_2"/>
    <property type="match status" value="1"/>
</dbReference>
<evidence type="ECO:0000259" key="9">
    <source>
        <dbReference type="PROSITE" id="PS50016"/>
    </source>
</evidence>
<evidence type="ECO:0000256" key="2">
    <source>
        <dbReference type="ARBA" id="ARBA00022723"/>
    </source>
</evidence>
<evidence type="ECO:0000256" key="3">
    <source>
        <dbReference type="ARBA" id="ARBA00022737"/>
    </source>
</evidence>
<dbReference type="SUPFAM" id="SSF57903">
    <property type="entry name" value="FYVE/PHD zinc finger"/>
    <property type="match status" value="1"/>
</dbReference>
<evidence type="ECO:0008006" key="14">
    <source>
        <dbReference type="Google" id="ProtNLM"/>
    </source>
</evidence>
<dbReference type="GO" id="GO:0006357">
    <property type="term" value="P:regulation of transcription by RNA polymerase II"/>
    <property type="evidence" value="ECO:0007669"/>
    <property type="project" value="TreeGrafter"/>
</dbReference>
<evidence type="ECO:0000256" key="1">
    <source>
        <dbReference type="ARBA" id="ARBA00004123"/>
    </source>
</evidence>
<name>A0A3P7L2I2_DIBLA</name>
<evidence type="ECO:0000313" key="13">
    <source>
        <dbReference type="Proteomes" id="UP000281553"/>
    </source>
</evidence>
<dbReference type="InterPro" id="IPR019542">
    <property type="entry name" value="Enhancer_polycomb-like_N"/>
</dbReference>
<dbReference type="PANTHER" id="PTHR13793">
    <property type="entry name" value="PHD FINGER PROTEINS"/>
    <property type="match status" value="1"/>
</dbReference>
<dbReference type="Pfam" id="PF13831">
    <property type="entry name" value="PHD_2"/>
    <property type="match status" value="1"/>
</dbReference>
<evidence type="ECO:0000256" key="4">
    <source>
        <dbReference type="ARBA" id="ARBA00022771"/>
    </source>
</evidence>
<dbReference type="InterPro" id="IPR019787">
    <property type="entry name" value="Znf_PHD-finger"/>
</dbReference>
<organism evidence="12 13">
    <name type="scientific">Dibothriocephalus latus</name>
    <name type="common">Fish tapeworm</name>
    <name type="synonym">Diphyllobothrium latum</name>
    <dbReference type="NCBI Taxonomy" id="60516"/>
    <lineage>
        <taxon>Eukaryota</taxon>
        <taxon>Metazoa</taxon>
        <taxon>Spiralia</taxon>
        <taxon>Lophotrochozoa</taxon>
        <taxon>Platyhelminthes</taxon>
        <taxon>Cestoda</taxon>
        <taxon>Eucestoda</taxon>
        <taxon>Diphyllobothriidea</taxon>
        <taxon>Diphyllobothriidae</taxon>
        <taxon>Dibothriocephalus</taxon>
    </lineage>
</organism>
<dbReference type="InterPro" id="IPR050701">
    <property type="entry name" value="Histone_Mod_Regulator"/>
</dbReference>
<dbReference type="EMBL" id="UYRU01051669">
    <property type="protein sequence ID" value="VDN11535.1"/>
    <property type="molecule type" value="Genomic_DNA"/>
</dbReference>
<evidence type="ECO:0000256" key="7">
    <source>
        <dbReference type="PROSITE-ProRule" id="PRU00042"/>
    </source>
</evidence>
<evidence type="ECO:0000256" key="6">
    <source>
        <dbReference type="ARBA" id="ARBA00023242"/>
    </source>
</evidence>
<dbReference type="PROSITE" id="PS51805">
    <property type="entry name" value="EPHD"/>
    <property type="match status" value="1"/>
</dbReference>
<evidence type="ECO:0000259" key="11">
    <source>
        <dbReference type="PROSITE" id="PS51805"/>
    </source>
</evidence>
<dbReference type="GO" id="GO:0008270">
    <property type="term" value="F:zinc ion binding"/>
    <property type="evidence" value="ECO:0007669"/>
    <property type="project" value="UniProtKB-KW"/>
</dbReference>
<keyword evidence="5" id="KW-0862">Zinc</keyword>
<sequence>MALHPVDFDIREFLSRIHGNKPPYRCPAEICKKTFKSFKAIELHMEFHRPPEPIDISVPTIDAPMISPVNSLIPSSLRHQRNGRRKFPPMHFPDSQQFVVFINRQKSSNNKHKNGAADPKLRLSKPPGLTGRVRSPQHTGTSSPEEVNKEALAAPLAIPKPQFEVDLSFPKQERAVAKEDYGYKRFIEKSFDELNEIVEYDLDEEDLFWLGRINSERATKRWDSIDQSTLEWVLDRFEKEARFRTYVNSPGGPSESLSVPSNSLMLAGIDEDAVCAVCQDGTCENTNVILFCDVCNLAVHQECYGVPYVPEGPWLCRKCLHSPSEPVTCCLCPNLGGAFKKTSDDRWAHVICGLWVPEVMFANLTFLEPLEDIDKISPARWRLQCFICKQRNVGACIQCHKPSCYRAFHVTCAQQAGLYMKIEQSDDPADSGIRKNAFCDLHCPPSHFKGSRGMYAHSDSENDATEDEEQVKRDCLRKARKVLAARRNSKPLVCVPLVPKAKTDAAAAAAGDEEAQKMRGQLLFWQRLRQDLEKSRLLSELTRKRERVKCDLFRLTQQQFELRLRPLMSLLKKTLDKLQ</sequence>
<reference evidence="12 13" key="1">
    <citation type="submission" date="2018-11" db="EMBL/GenBank/DDBJ databases">
        <authorList>
            <consortium name="Pathogen Informatics"/>
        </authorList>
    </citation>
    <scope>NUCLEOTIDE SEQUENCE [LARGE SCALE GENOMIC DNA]</scope>
</reference>
<dbReference type="InterPro" id="IPR034732">
    <property type="entry name" value="EPHD"/>
</dbReference>
<dbReference type="FunFam" id="3.30.40.10:FF:000007">
    <property type="entry name" value="Bromodomain containing 1, isoform CRA_b"/>
    <property type="match status" value="1"/>
</dbReference>
<dbReference type="PROSITE" id="PS01359">
    <property type="entry name" value="ZF_PHD_1"/>
    <property type="match status" value="1"/>
</dbReference>
<dbReference type="PROSITE" id="PS50016">
    <property type="entry name" value="ZF_PHD_2"/>
    <property type="match status" value="1"/>
</dbReference>
<feature type="domain" description="C2H2-type" evidence="10">
    <location>
        <begin position="24"/>
        <end position="53"/>
    </location>
</feature>
<feature type="domain" description="PHD-type" evidence="11">
    <location>
        <begin position="326"/>
        <end position="443"/>
    </location>
</feature>
<feature type="non-terminal residue" evidence="12">
    <location>
        <position position="579"/>
    </location>
</feature>
<dbReference type="GO" id="GO:0005634">
    <property type="term" value="C:nucleus"/>
    <property type="evidence" value="ECO:0007669"/>
    <property type="project" value="UniProtKB-SubCell"/>
</dbReference>